<feature type="transmembrane region" description="Helical" evidence="1">
    <location>
        <begin position="274"/>
        <end position="294"/>
    </location>
</feature>
<keyword evidence="1" id="KW-0472">Membrane</keyword>
<name>A0A8K0R520_9PLEO</name>
<evidence type="ECO:0000313" key="3">
    <source>
        <dbReference type="EMBL" id="KAH7086733.1"/>
    </source>
</evidence>
<dbReference type="PANTHER" id="PTHR34502">
    <property type="entry name" value="DUF6594 DOMAIN-CONTAINING PROTEIN-RELATED"/>
    <property type="match status" value="1"/>
</dbReference>
<reference evidence="3" key="1">
    <citation type="journal article" date="2021" name="Nat. Commun.">
        <title>Genetic determinants of endophytism in the Arabidopsis root mycobiome.</title>
        <authorList>
            <person name="Mesny F."/>
            <person name="Miyauchi S."/>
            <person name="Thiergart T."/>
            <person name="Pickel B."/>
            <person name="Atanasova L."/>
            <person name="Karlsson M."/>
            <person name="Huettel B."/>
            <person name="Barry K.W."/>
            <person name="Haridas S."/>
            <person name="Chen C."/>
            <person name="Bauer D."/>
            <person name="Andreopoulos W."/>
            <person name="Pangilinan J."/>
            <person name="LaButti K."/>
            <person name="Riley R."/>
            <person name="Lipzen A."/>
            <person name="Clum A."/>
            <person name="Drula E."/>
            <person name="Henrissat B."/>
            <person name="Kohler A."/>
            <person name="Grigoriev I.V."/>
            <person name="Martin F.M."/>
            <person name="Hacquard S."/>
        </authorList>
    </citation>
    <scope>NUCLEOTIDE SEQUENCE</scope>
    <source>
        <strain evidence="3">MPI-SDFR-AT-0120</strain>
    </source>
</reference>
<dbReference type="EMBL" id="JAGMVJ010000010">
    <property type="protein sequence ID" value="KAH7086733.1"/>
    <property type="molecule type" value="Genomic_DNA"/>
</dbReference>
<feature type="transmembrane region" description="Helical" evidence="1">
    <location>
        <begin position="221"/>
        <end position="240"/>
    </location>
</feature>
<dbReference type="Pfam" id="PF20237">
    <property type="entry name" value="DUF6594"/>
    <property type="match status" value="1"/>
</dbReference>
<feature type="transmembrane region" description="Helical" evidence="1">
    <location>
        <begin position="246"/>
        <end position="265"/>
    </location>
</feature>
<dbReference type="OrthoDB" id="3793504at2759"/>
<comment type="caution">
    <text evidence="3">The sequence shown here is derived from an EMBL/GenBank/DDBJ whole genome shotgun (WGS) entry which is preliminary data.</text>
</comment>
<keyword evidence="1" id="KW-0812">Transmembrane</keyword>
<gene>
    <name evidence="3" type="ORF">FB567DRAFT_50076</name>
</gene>
<dbReference type="AlphaFoldDB" id="A0A8K0R520"/>
<dbReference type="Proteomes" id="UP000813461">
    <property type="component" value="Unassembled WGS sequence"/>
</dbReference>
<dbReference type="PANTHER" id="PTHR34502:SF4">
    <property type="entry name" value="DUF6594 DOMAIN-CONTAINING PROTEIN"/>
    <property type="match status" value="1"/>
</dbReference>
<evidence type="ECO:0000259" key="2">
    <source>
        <dbReference type="Pfam" id="PF20237"/>
    </source>
</evidence>
<protein>
    <recommendedName>
        <fullName evidence="2">DUF6594 domain-containing protein</fullName>
    </recommendedName>
</protein>
<proteinExistence type="predicted"/>
<feature type="domain" description="DUF6594" evidence="2">
    <location>
        <begin position="11"/>
        <end position="285"/>
    </location>
</feature>
<keyword evidence="4" id="KW-1185">Reference proteome</keyword>
<sequence>MSTATAPSKVYKSFYKDIASFPELGRFRRHGAFWAKKVHDDTCELRERLGALNEQLKKLPGGCVTTVLDCSKSSIRANFGKKERAPVLHAWNAYDRALLKYGETLCMSAQVMNLPTQNAFNAKQFAEWKRSDSGLLFEADLFVPTGEAANLYLNDPDETDTCVWRTTPCEDLLTRLFLRVSPWIERHILCRWRSIVPFGKPAGKIGPTSVPFDQIVGMMDMLSCVVASVLLAVTIAVLAFVHPLGIRIGIIGVFGTLFALLLWLLSGKPTRGEVFGATAAFYAVAAVFVGSTSIECGCA</sequence>
<evidence type="ECO:0000256" key="1">
    <source>
        <dbReference type="SAM" id="Phobius"/>
    </source>
</evidence>
<evidence type="ECO:0000313" key="4">
    <source>
        <dbReference type="Proteomes" id="UP000813461"/>
    </source>
</evidence>
<keyword evidence="1" id="KW-1133">Transmembrane helix</keyword>
<dbReference type="InterPro" id="IPR046529">
    <property type="entry name" value="DUF6594"/>
</dbReference>
<organism evidence="3 4">
    <name type="scientific">Paraphoma chrysanthemicola</name>
    <dbReference type="NCBI Taxonomy" id="798071"/>
    <lineage>
        <taxon>Eukaryota</taxon>
        <taxon>Fungi</taxon>
        <taxon>Dikarya</taxon>
        <taxon>Ascomycota</taxon>
        <taxon>Pezizomycotina</taxon>
        <taxon>Dothideomycetes</taxon>
        <taxon>Pleosporomycetidae</taxon>
        <taxon>Pleosporales</taxon>
        <taxon>Pleosporineae</taxon>
        <taxon>Phaeosphaeriaceae</taxon>
        <taxon>Paraphoma</taxon>
    </lineage>
</organism>
<accession>A0A8K0R520</accession>